<evidence type="ECO:0000256" key="5">
    <source>
        <dbReference type="ARBA" id="ARBA00022679"/>
    </source>
</evidence>
<evidence type="ECO:0000256" key="6">
    <source>
        <dbReference type="ARBA" id="ARBA00022683"/>
    </source>
</evidence>
<reference evidence="9" key="1">
    <citation type="submission" date="2022-02" db="EMBL/GenBank/DDBJ databases">
        <title>Qipengyuania spongiae sp. nov., isolated from marine sponge.</title>
        <authorList>
            <person name="Li Z."/>
            <person name="Zhang M."/>
        </authorList>
    </citation>
    <scope>NUCLEOTIDE SEQUENCE</scope>
    <source>
        <strain evidence="9">PHS-Z21</strain>
    </source>
</reference>
<evidence type="ECO:0000259" key="8">
    <source>
        <dbReference type="PROSITE" id="PS51096"/>
    </source>
</evidence>
<evidence type="ECO:0000256" key="1">
    <source>
        <dbReference type="ARBA" id="ARBA00004496"/>
    </source>
</evidence>
<comment type="subcellular location">
    <subcellularLocation>
        <location evidence="1">Cytoplasm</location>
    </subcellularLocation>
</comment>
<dbReference type="SUPFAM" id="SSF53062">
    <property type="entry name" value="PTS system fructose IIA component-like"/>
    <property type="match status" value="1"/>
</dbReference>
<dbReference type="InterPro" id="IPR033887">
    <property type="entry name" value="PTS_IIA_man"/>
</dbReference>
<keyword evidence="7" id="KW-0418">Kinase</keyword>
<dbReference type="PANTHER" id="PTHR33799:SF1">
    <property type="entry name" value="PTS SYSTEM MANNOSE-SPECIFIC EIIAB COMPONENT-RELATED"/>
    <property type="match status" value="1"/>
</dbReference>
<keyword evidence="3" id="KW-0963">Cytoplasm</keyword>
<evidence type="ECO:0000313" key="9">
    <source>
        <dbReference type="EMBL" id="UVI40528.1"/>
    </source>
</evidence>
<organism evidence="9 10">
    <name type="scientific">Qipengyuania spongiae</name>
    <dbReference type="NCBI Taxonomy" id="2909673"/>
    <lineage>
        <taxon>Bacteria</taxon>
        <taxon>Pseudomonadati</taxon>
        <taxon>Pseudomonadota</taxon>
        <taxon>Alphaproteobacteria</taxon>
        <taxon>Sphingomonadales</taxon>
        <taxon>Erythrobacteraceae</taxon>
        <taxon>Qipengyuania</taxon>
    </lineage>
</organism>
<dbReference type="PROSITE" id="PS51096">
    <property type="entry name" value="PTS_EIIA_TYPE_4"/>
    <property type="match status" value="1"/>
</dbReference>
<proteinExistence type="predicted"/>
<keyword evidence="2" id="KW-0813">Transport</keyword>
<evidence type="ECO:0000256" key="7">
    <source>
        <dbReference type="ARBA" id="ARBA00022777"/>
    </source>
</evidence>
<evidence type="ECO:0000256" key="2">
    <source>
        <dbReference type="ARBA" id="ARBA00022448"/>
    </source>
</evidence>
<keyword evidence="4 9" id="KW-0762">Sugar transport</keyword>
<keyword evidence="6" id="KW-0598">Phosphotransferase system</keyword>
<evidence type="ECO:0000313" key="10">
    <source>
        <dbReference type="Proteomes" id="UP001065265"/>
    </source>
</evidence>
<dbReference type="InterPro" id="IPR036662">
    <property type="entry name" value="PTS_EIIA_man-typ_sf"/>
</dbReference>
<evidence type="ECO:0000256" key="4">
    <source>
        <dbReference type="ARBA" id="ARBA00022597"/>
    </source>
</evidence>
<protein>
    <submittedName>
        <fullName evidence="9">PTS sugar transporter subunit IIA</fullName>
    </submittedName>
</protein>
<dbReference type="InterPro" id="IPR004701">
    <property type="entry name" value="PTS_EIIA_man-typ"/>
</dbReference>
<dbReference type="Pfam" id="PF03610">
    <property type="entry name" value="EIIA-man"/>
    <property type="match status" value="1"/>
</dbReference>
<accession>A0ABY5T175</accession>
<keyword evidence="10" id="KW-1185">Reference proteome</keyword>
<dbReference type="Gene3D" id="3.40.50.510">
    <property type="entry name" value="Phosphotransferase system, mannose-type IIA component"/>
    <property type="match status" value="1"/>
</dbReference>
<dbReference type="PANTHER" id="PTHR33799">
    <property type="entry name" value="PTS PERMEASE-RELATED-RELATED"/>
    <property type="match status" value="1"/>
</dbReference>
<dbReference type="CDD" id="cd00006">
    <property type="entry name" value="PTS_IIA_man"/>
    <property type="match status" value="1"/>
</dbReference>
<gene>
    <name evidence="9" type="ORF">L1F33_06200</name>
</gene>
<name>A0ABY5T175_9SPHN</name>
<evidence type="ECO:0000256" key="3">
    <source>
        <dbReference type="ARBA" id="ARBA00022490"/>
    </source>
</evidence>
<dbReference type="Proteomes" id="UP001065265">
    <property type="component" value="Chromosome"/>
</dbReference>
<dbReference type="EMBL" id="CP092471">
    <property type="protein sequence ID" value="UVI40528.1"/>
    <property type="molecule type" value="Genomic_DNA"/>
</dbReference>
<keyword evidence="5" id="KW-0808">Transferase</keyword>
<dbReference type="RefSeq" id="WP_265560906.1">
    <property type="nucleotide sequence ID" value="NZ_CP092471.1"/>
</dbReference>
<sequence>MIGMIIVTHGNLAEHFIDAMEHVVGEQKQVATVCIGPSDDMEQRRQEIADGIAAVDSGEGAIILTDLFGGTPSNLAISLLDAGRVEVIAGINLPMLIRLAGARKSMGVVDAVYAAQEAGRNYITVASEFLGHHEAPPRRTAKAAP</sequence>
<feature type="domain" description="PTS EIIA type-4" evidence="8">
    <location>
        <begin position="1"/>
        <end position="123"/>
    </location>
</feature>
<dbReference type="InterPro" id="IPR051471">
    <property type="entry name" value="Bacterial_PTS_sugar_comp"/>
</dbReference>